<dbReference type="Pfam" id="PF07963">
    <property type="entry name" value="N_methyl"/>
    <property type="match status" value="1"/>
</dbReference>
<dbReference type="InterPro" id="IPR045584">
    <property type="entry name" value="Pilin-like"/>
</dbReference>
<dbReference type="Gene3D" id="3.30.700.10">
    <property type="entry name" value="Glycoprotein, Type 4 Pilin"/>
    <property type="match status" value="1"/>
</dbReference>
<evidence type="ECO:0000313" key="3">
    <source>
        <dbReference type="Proteomes" id="UP001321582"/>
    </source>
</evidence>
<keyword evidence="1" id="KW-0472">Membrane</keyword>
<gene>
    <name evidence="2" type="ORF">HLVA_03500</name>
</gene>
<reference evidence="2 3" key="1">
    <citation type="submission" date="2022-11" db="EMBL/GenBank/DDBJ databases">
        <title>Haliovirga abyssi gen. nov., sp. nov., a mesophilic fermentative bacterium isolated from the Iheya North hydrothermal field and the proposal of Haliovirgaceae fam. nov.</title>
        <authorList>
            <person name="Miyazaki U."/>
            <person name="Tame A."/>
            <person name="Miyazaki J."/>
            <person name="Takai K."/>
            <person name="Sawayama S."/>
            <person name="Kitajima M."/>
            <person name="Okamoto A."/>
            <person name="Nakagawa S."/>
        </authorList>
    </citation>
    <scope>NUCLEOTIDE SEQUENCE [LARGE SCALE GENOMIC DNA]</scope>
    <source>
        <strain evidence="2 3">IC12</strain>
    </source>
</reference>
<evidence type="ECO:0008006" key="4">
    <source>
        <dbReference type="Google" id="ProtNLM"/>
    </source>
</evidence>
<keyword evidence="1" id="KW-0812">Transmembrane</keyword>
<organism evidence="2 3">
    <name type="scientific">Haliovirga abyssi</name>
    <dbReference type="NCBI Taxonomy" id="2996794"/>
    <lineage>
        <taxon>Bacteria</taxon>
        <taxon>Fusobacteriati</taxon>
        <taxon>Fusobacteriota</taxon>
        <taxon>Fusobacteriia</taxon>
        <taxon>Fusobacteriales</taxon>
        <taxon>Haliovirgaceae</taxon>
        <taxon>Haliovirga</taxon>
    </lineage>
</organism>
<dbReference type="InterPro" id="IPR012902">
    <property type="entry name" value="N_methyl_site"/>
</dbReference>
<keyword evidence="1" id="KW-1133">Transmembrane helix</keyword>
<sequence>MEQQMILKTGKENGFTLLEIVVVIIVLGFLMGVMLPTLSKIADSTEERAFEQGVINIFMQARGNAVIQNETNKIQIGTKTIESKLNSKFLNKLNSEIKKINSDKKEVLFYSDGTSSGLNIEIFLLSNRKILIKIDEITGKVMVEGDTQND</sequence>
<keyword evidence="3" id="KW-1185">Reference proteome</keyword>
<name>A0AAU9D1C2_9FUSO</name>
<feature type="transmembrane region" description="Helical" evidence="1">
    <location>
        <begin position="20"/>
        <end position="38"/>
    </location>
</feature>
<accession>A0AAU9D1C2</accession>
<protein>
    <recommendedName>
        <fullName evidence="4">Prepilin-type N-terminal cleavage/methylation domain-containing protein</fullName>
    </recommendedName>
</protein>
<evidence type="ECO:0000313" key="2">
    <source>
        <dbReference type="EMBL" id="BDU49781.1"/>
    </source>
</evidence>
<evidence type="ECO:0000256" key="1">
    <source>
        <dbReference type="SAM" id="Phobius"/>
    </source>
</evidence>
<dbReference type="NCBIfam" id="TIGR02532">
    <property type="entry name" value="IV_pilin_GFxxxE"/>
    <property type="match status" value="1"/>
</dbReference>
<dbReference type="KEGG" id="haby:HLVA_03500"/>
<dbReference type="SUPFAM" id="SSF54523">
    <property type="entry name" value="Pili subunits"/>
    <property type="match status" value="1"/>
</dbReference>
<dbReference type="Proteomes" id="UP001321582">
    <property type="component" value="Chromosome"/>
</dbReference>
<dbReference type="AlphaFoldDB" id="A0AAU9D1C2"/>
<dbReference type="EMBL" id="AP027059">
    <property type="protein sequence ID" value="BDU49781.1"/>
    <property type="molecule type" value="Genomic_DNA"/>
</dbReference>
<proteinExistence type="predicted"/>